<accession>A0ABU4HZK8</accession>
<keyword evidence="2" id="KW-1185">Reference proteome</keyword>
<feature type="non-terminal residue" evidence="1">
    <location>
        <position position="73"/>
    </location>
</feature>
<dbReference type="Proteomes" id="UP001284601">
    <property type="component" value="Unassembled WGS sequence"/>
</dbReference>
<dbReference type="PANTHER" id="PTHR40697:SF2">
    <property type="entry name" value="ATP-NAD KINASE-RELATED"/>
    <property type="match status" value="1"/>
</dbReference>
<organism evidence="1 2">
    <name type="scientific">Conexibacter stalactiti</name>
    <dbReference type="NCBI Taxonomy" id="1940611"/>
    <lineage>
        <taxon>Bacteria</taxon>
        <taxon>Bacillati</taxon>
        <taxon>Actinomycetota</taxon>
        <taxon>Thermoleophilia</taxon>
        <taxon>Solirubrobacterales</taxon>
        <taxon>Conexibacteraceae</taxon>
        <taxon>Conexibacter</taxon>
    </lineage>
</organism>
<dbReference type="EMBL" id="JAWSTH010000172">
    <property type="protein sequence ID" value="MDW5598733.1"/>
    <property type="molecule type" value="Genomic_DNA"/>
</dbReference>
<protein>
    <recommendedName>
        <fullName evidence="3">ATP-NAD kinase</fullName>
    </recommendedName>
</protein>
<gene>
    <name evidence="1" type="ORF">R7226_30520</name>
</gene>
<proteinExistence type="predicted"/>
<evidence type="ECO:0000313" key="2">
    <source>
        <dbReference type="Proteomes" id="UP001284601"/>
    </source>
</evidence>
<evidence type="ECO:0008006" key="3">
    <source>
        <dbReference type="Google" id="ProtNLM"/>
    </source>
</evidence>
<comment type="caution">
    <text evidence="1">The sequence shown here is derived from an EMBL/GenBank/DDBJ whole genome shotgun (WGS) entry which is preliminary data.</text>
</comment>
<reference evidence="2" key="1">
    <citation type="submission" date="2023-07" db="EMBL/GenBank/DDBJ databases">
        <title>Conexibacter stalactiti sp. nov., isolated from stalactites in a lava cave and emended description of the genus Conexibacter.</title>
        <authorList>
            <person name="Lee S.D."/>
        </authorList>
    </citation>
    <scope>NUCLEOTIDE SEQUENCE [LARGE SCALE GENOMIC DNA]</scope>
    <source>
        <strain evidence="2">KCTC 39840</strain>
    </source>
</reference>
<reference evidence="1 2" key="2">
    <citation type="submission" date="2023-10" db="EMBL/GenBank/DDBJ databases">
        <authorList>
            <person name="Han X.F."/>
        </authorList>
    </citation>
    <scope>NUCLEOTIDE SEQUENCE [LARGE SCALE GENOMIC DNA]</scope>
    <source>
        <strain evidence="1 2">KCTC 39840</strain>
    </source>
</reference>
<dbReference type="PANTHER" id="PTHR40697">
    <property type="entry name" value="ACETOIN CATABOLISM PROTEIN X"/>
    <property type="match status" value="1"/>
</dbReference>
<dbReference type="InterPro" id="IPR039065">
    <property type="entry name" value="AcoX-like"/>
</dbReference>
<evidence type="ECO:0000313" key="1">
    <source>
        <dbReference type="EMBL" id="MDW5598733.1"/>
    </source>
</evidence>
<sequence>MSPRLGLIVNPIAGMGGRVGLQGTDGPELLRRALERGATPVAPARARRALARLRERLPEAVVVEPPPGAGADG</sequence>
<name>A0ABU4HZK8_9ACTN</name>